<keyword evidence="2" id="KW-1185">Reference proteome</keyword>
<protein>
    <submittedName>
        <fullName evidence="1">Uncharacterized protein</fullName>
    </submittedName>
</protein>
<gene>
    <name evidence="1" type="ORF">NUW54_g9470</name>
</gene>
<organism evidence="1 2">
    <name type="scientific">Trametes sanguinea</name>
    <dbReference type="NCBI Taxonomy" id="158606"/>
    <lineage>
        <taxon>Eukaryota</taxon>
        <taxon>Fungi</taxon>
        <taxon>Dikarya</taxon>
        <taxon>Basidiomycota</taxon>
        <taxon>Agaricomycotina</taxon>
        <taxon>Agaricomycetes</taxon>
        <taxon>Polyporales</taxon>
        <taxon>Polyporaceae</taxon>
        <taxon>Trametes</taxon>
    </lineage>
</organism>
<dbReference type="Proteomes" id="UP001144978">
    <property type="component" value="Unassembled WGS sequence"/>
</dbReference>
<comment type="caution">
    <text evidence="1">The sequence shown here is derived from an EMBL/GenBank/DDBJ whole genome shotgun (WGS) entry which is preliminary data.</text>
</comment>
<reference evidence="1" key="1">
    <citation type="submission" date="2022-08" db="EMBL/GenBank/DDBJ databases">
        <title>Genome Sequence of Pycnoporus sanguineus.</title>
        <authorList>
            <person name="Buettner E."/>
        </authorList>
    </citation>
    <scope>NUCLEOTIDE SEQUENCE</scope>
    <source>
        <strain evidence="1">CG-C14</strain>
    </source>
</reference>
<proteinExistence type="predicted"/>
<dbReference type="EMBL" id="JANSHE010003176">
    <property type="protein sequence ID" value="KAJ2987289.1"/>
    <property type="molecule type" value="Genomic_DNA"/>
</dbReference>
<sequence length="88" mass="9850">MNPLRCEVQLRFVEDAQHLAEVELVHEAEGDATEASRVAQDLQGDTEHTFVATVHHQVVNDRRHDRDGQLGSRDPRVGIDCTAKDHAV</sequence>
<name>A0ACC1P893_9APHY</name>
<accession>A0ACC1P893</accession>
<evidence type="ECO:0000313" key="1">
    <source>
        <dbReference type="EMBL" id="KAJ2987289.1"/>
    </source>
</evidence>
<evidence type="ECO:0000313" key="2">
    <source>
        <dbReference type="Proteomes" id="UP001144978"/>
    </source>
</evidence>